<feature type="domain" description="ABC transporter" evidence="13">
    <location>
        <begin position="337"/>
        <end position="570"/>
    </location>
</feature>
<gene>
    <name evidence="16" type="ORF">AKG60_00615</name>
    <name evidence="15" type="ORF">YA91_17570</name>
</gene>
<dbReference type="GO" id="GO:0005524">
    <property type="term" value="F:ATP binding"/>
    <property type="evidence" value="ECO:0007669"/>
    <property type="project" value="UniProtKB-KW"/>
</dbReference>
<evidence type="ECO:0000256" key="5">
    <source>
        <dbReference type="ARBA" id="ARBA00022692"/>
    </source>
</evidence>
<dbReference type="EC" id="7.6.2.2" evidence="3"/>
<accession>A0A249W636</accession>
<dbReference type="Gene3D" id="1.20.1560.10">
    <property type="entry name" value="ABC transporter type 1, transmembrane domain"/>
    <property type="match status" value="1"/>
</dbReference>
<dbReference type="PROSITE" id="PS50893">
    <property type="entry name" value="ABC_TRANSPORTER_2"/>
    <property type="match status" value="1"/>
</dbReference>
<dbReference type="PANTHER" id="PTHR24221:SF615">
    <property type="entry name" value="MULTIDRUG RESISTANCE-LIKE ATP-BINDING PROTEIN MDLB"/>
    <property type="match status" value="1"/>
</dbReference>
<dbReference type="Pfam" id="PF00005">
    <property type="entry name" value="ABC_tran"/>
    <property type="match status" value="1"/>
</dbReference>
<dbReference type="SUPFAM" id="SSF52540">
    <property type="entry name" value="P-loop containing nucleoside triphosphate hydrolases"/>
    <property type="match status" value="1"/>
</dbReference>
<reference evidence="15" key="2">
    <citation type="submission" date="2017-09" db="EMBL/GenBank/DDBJ databases">
        <authorList>
            <person name="Ehlers B."/>
            <person name="Leendertz F.H."/>
        </authorList>
    </citation>
    <scope>NUCLEOTIDE SEQUENCE</scope>
    <source>
        <strain evidence="15">MAVP-26</strain>
    </source>
</reference>
<dbReference type="RefSeq" id="WP_005495161.1">
    <property type="nucleotide sequence ID" value="NZ_CP023248.2"/>
</dbReference>
<dbReference type="Pfam" id="PF00664">
    <property type="entry name" value="ABC_membrane"/>
    <property type="match status" value="1"/>
</dbReference>
<evidence type="ECO:0000259" key="13">
    <source>
        <dbReference type="PROSITE" id="PS50893"/>
    </source>
</evidence>
<proteinExistence type="inferred from homology"/>
<keyword evidence="9 12" id="KW-0472">Membrane</keyword>
<name>A0A249W636_VIBPH</name>
<dbReference type="SMART" id="SM00382">
    <property type="entry name" value="AAA"/>
    <property type="match status" value="1"/>
</dbReference>
<evidence type="ECO:0000256" key="2">
    <source>
        <dbReference type="ARBA" id="ARBA00006526"/>
    </source>
</evidence>
<dbReference type="AlphaFoldDB" id="A0A249W636"/>
<evidence type="ECO:0000259" key="14">
    <source>
        <dbReference type="PROSITE" id="PS50929"/>
    </source>
</evidence>
<feature type="transmembrane region" description="Helical" evidence="12">
    <location>
        <begin position="137"/>
        <end position="157"/>
    </location>
</feature>
<evidence type="ECO:0000256" key="11">
    <source>
        <dbReference type="ARBA" id="ARBA00040960"/>
    </source>
</evidence>
<dbReference type="InterPro" id="IPR036640">
    <property type="entry name" value="ABC1_TM_sf"/>
</dbReference>
<sequence length="592" mass="65881">MKQTSTFKRLLSYPLSQPKPMIKGLALLFIAALASASGPWLSQYFIDEHIAKGDYSRNVLIALALGYVSLQVISATFQYLQSLQFSMVATNTIKTIRKQVFSGVIKQPLSAFDYTPAGKLVSRITNDTESLQQFYELLIATVVKNVVMIVVMLGVMFFMSWKLTLVVLVLLPIVIGFMYLFKQLSTESYRRMRDLLTDINANLSESIQGMSVIQLMQQEERFNKQFNELTAEHLVASKKVIRLNGYLLRPLMDLLAGLALLCLVAIFGFNGVELIGVGVLYAFISYLARVTEPLIEMTQQLALLQQALVSSERVFELIDAKPQTYGDDHKPLKTGSIELSNLTFSYDGKQDVLKDISLKAAHQDFIALVGHTGSGKSTLASLLMGFYPTNVGELLIDGRPLNTLGKDVLRKDVAMVQQDPHILPASVRENISLNRAVSDEQIWDALDKVGLSEQIHRYPNGLDTQLGQGETNLSAGQKQLLALARVLVAKPKILILDEATANIDSGTEALIQKSLKVLRQNMTLVVIAHRLSTILDADQIVVLHHGDLVEQGTHKALLQQNGRYAQMYQLQQANRHLQQIEQEDAKQLEEAV</sequence>
<dbReference type="EMBL" id="CP023248">
    <property type="protein sequence ID" value="ASZ52225.1"/>
    <property type="molecule type" value="Genomic_DNA"/>
</dbReference>
<keyword evidence="4" id="KW-0813">Transport</keyword>
<dbReference type="InterPro" id="IPR003593">
    <property type="entry name" value="AAA+_ATPase"/>
</dbReference>
<evidence type="ECO:0000256" key="7">
    <source>
        <dbReference type="ARBA" id="ARBA00022840"/>
    </source>
</evidence>
<dbReference type="GO" id="GO:0008559">
    <property type="term" value="F:ABC-type xenobiotic transporter activity"/>
    <property type="evidence" value="ECO:0007669"/>
    <property type="project" value="UniProtKB-EC"/>
</dbReference>
<dbReference type="PANTHER" id="PTHR24221">
    <property type="entry name" value="ATP-BINDING CASSETTE SUB-FAMILY B"/>
    <property type="match status" value="1"/>
</dbReference>
<evidence type="ECO:0000313" key="15">
    <source>
        <dbReference type="EMBL" id="ASZ52225.1"/>
    </source>
</evidence>
<protein>
    <recommendedName>
        <fullName evidence="11">Multidrug resistance-like ATP-binding protein MdlB</fullName>
        <ecNumber evidence="3">7.6.2.2</ecNumber>
    </recommendedName>
</protein>
<evidence type="ECO:0000256" key="4">
    <source>
        <dbReference type="ARBA" id="ARBA00022448"/>
    </source>
</evidence>
<dbReference type="GO" id="GO:0005886">
    <property type="term" value="C:plasma membrane"/>
    <property type="evidence" value="ECO:0007669"/>
    <property type="project" value="UniProtKB-SubCell"/>
</dbReference>
<evidence type="ECO:0000256" key="6">
    <source>
        <dbReference type="ARBA" id="ARBA00022741"/>
    </source>
</evidence>
<dbReference type="PROSITE" id="PS00211">
    <property type="entry name" value="ABC_TRANSPORTER_1"/>
    <property type="match status" value="1"/>
</dbReference>
<dbReference type="EMBL" id="LHQV01000002">
    <property type="protein sequence ID" value="OQK04572.1"/>
    <property type="molecule type" value="Genomic_DNA"/>
</dbReference>
<keyword evidence="7 15" id="KW-0067">ATP-binding</keyword>
<dbReference type="CDD" id="cd18544">
    <property type="entry name" value="ABC_6TM_TmrA_like"/>
    <property type="match status" value="1"/>
</dbReference>
<dbReference type="SUPFAM" id="SSF90123">
    <property type="entry name" value="ABC transporter transmembrane region"/>
    <property type="match status" value="1"/>
</dbReference>
<dbReference type="PROSITE" id="PS50929">
    <property type="entry name" value="ABC_TM1F"/>
    <property type="match status" value="1"/>
</dbReference>
<organism evidence="15">
    <name type="scientific">Vibrio parahaemolyticus</name>
    <dbReference type="NCBI Taxonomy" id="670"/>
    <lineage>
        <taxon>Bacteria</taxon>
        <taxon>Pseudomonadati</taxon>
        <taxon>Pseudomonadota</taxon>
        <taxon>Gammaproteobacteria</taxon>
        <taxon>Vibrionales</taxon>
        <taxon>Vibrionaceae</taxon>
        <taxon>Vibrio</taxon>
    </lineage>
</organism>
<dbReference type="InterPro" id="IPR039421">
    <property type="entry name" value="Type_1_exporter"/>
</dbReference>
<dbReference type="Gene3D" id="3.40.50.300">
    <property type="entry name" value="P-loop containing nucleotide triphosphate hydrolases"/>
    <property type="match status" value="1"/>
</dbReference>
<feature type="transmembrane region" description="Helical" evidence="12">
    <location>
        <begin position="163"/>
        <end position="181"/>
    </location>
</feature>
<comment type="similarity">
    <text evidence="2">Belongs to the ABC transporter superfamily. Drug exporter-2 (TC 3.A.1.117) family.</text>
</comment>
<evidence type="ECO:0000313" key="16">
    <source>
        <dbReference type="EMBL" id="OQK04572.1"/>
    </source>
</evidence>
<dbReference type="GO" id="GO:0034040">
    <property type="term" value="F:ATPase-coupled lipid transmembrane transporter activity"/>
    <property type="evidence" value="ECO:0007669"/>
    <property type="project" value="TreeGrafter"/>
</dbReference>
<dbReference type="GO" id="GO:0005737">
    <property type="term" value="C:cytoplasm"/>
    <property type="evidence" value="ECO:0007669"/>
    <property type="project" value="UniProtKB-ARBA"/>
</dbReference>
<dbReference type="InterPro" id="IPR027417">
    <property type="entry name" value="P-loop_NTPase"/>
</dbReference>
<evidence type="ECO:0000256" key="8">
    <source>
        <dbReference type="ARBA" id="ARBA00022989"/>
    </source>
</evidence>
<reference evidence="16 17" key="1">
    <citation type="submission" date="2015-08" db="EMBL/GenBank/DDBJ databases">
        <title>Draft Genome Sequences of Vibrio parahaemolyticus Strains.</title>
        <authorList>
            <person name="Gonzalez-Escalona N."/>
            <person name="DePaola A."/>
        </authorList>
    </citation>
    <scope>NUCLEOTIDE SEQUENCE [LARGE SCALE GENOMIC DNA]</scope>
    <source>
        <strain evidence="16 17">CFSAN001621</strain>
    </source>
</reference>
<dbReference type="InterPro" id="IPR003439">
    <property type="entry name" value="ABC_transporter-like_ATP-bd"/>
</dbReference>
<dbReference type="InterPro" id="IPR011527">
    <property type="entry name" value="ABC1_TM_dom"/>
</dbReference>
<feature type="transmembrane region" description="Helical" evidence="12">
    <location>
        <begin position="60"/>
        <end position="80"/>
    </location>
</feature>
<evidence type="ECO:0000256" key="9">
    <source>
        <dbReference type="ARBA" id="ARBA00023136"/>
    </source>
</evidence>
<comment type="subcellular location">
    <subcellularLocation>
        <location evidence="1">Cell membrane</location>
        <topology evidence="1">Multi-pass membrane protein</topology>
    </subcellularLocation>
</comment>
<dbReference type="Proteomes" id="UP000191946">
    <property type="component" value="Unassembled WGS sequence"/>
</dbReference>
<keyword evidence="8 12" id="KW-1133">Transmembrane helix</keyword>
<keyword evidence="6" id="KW-0547">Nucleotide-binding</keyword>
<feature type="transmembrane region" description="Helical" evidence="12">
    <location>
        <begin position="246"/>
        <end position="268"/>
    </location>
</feature>
<comment type="catalytic activity">
    <reaction evidence="10">
        <text>ATP + H2O + xenobioticSide 1 = ADP + phosphate + xenobioticSide 2.</text>
        <dbReference type="EC" id="7.6.2.2"/>
    </reaction>
</comment>
<dbReference type="FunFam" id="3.40.50.300:FF:000604">
    <property type="entry name" value="ABC transporter B family member 28"/>
    <property type="match status" value="1"/>
</dbReference>
<keyword evidence="17" id="KW-1185">Reference proteome</keyword>
<feature type="domain" description="ABC transmembrane type-1" evidence="14">
    <location>
        <begin position="24"/>
        <end position="306"/>
    </location>
</feature>
<dbReference type="GO" id="GO:0016887">
    <property type="term" value="F:ATP hydrolysis activity"/>
    <property type="evidence" value="ECO:0007669"/>
    <property type="project" value="InterPro"/>
</dbReference>
<evidence type="ECO:0000256" key="10">
    <source>
        <dbReference type="ARBA" id="ARBA00034018"/>
    </source>
</evidence>
<dbReference type="InterPro" id="IPR017871">
    <property type="entry name" value="ABC_transporter-like_CS"/>
</dbReference>
<evidence type="ECO:0000256" key="12">
    <source>
        <dbReference type="SAM" id="Phobius"/>
    </source>
</evidence>
<evidence type="ECO:0000313" key="17">
    <source>
        <dbReference type="Proteomes" id="UP000191946"/>
    </source>
</evidence>
<evidence type="ECO:0000256" key="3">
    <source>
        <dbReference type="ARBA" id="ARBA00012191"/>
    </source>
</evidence>
<keyword evidence="5 12" id="KW-0812">Transmembrane</keyword>
<evidence type="ECO:0000256" key="1">
    <source>
        <dbReference type="ARBA" id="ARBA00004651"/>
    </source>
</evidence>